<dbReference type="InterPro" id="IPR036291">
    <property type="entry name" value="NAD(P)-bd_dom_sf"/>
</dbReference>
<proteinExistence type="predicted"/>
<sequence>MVRGRVSVAFVRLAVIGAAGRIGSRIVKEALGRGHEVTMVVRNRSGLDGTADRLVEADVFDSAAVKAAVAGADVVVNAAGHAAKLDDAGFYARAARSVVSALRAFDDPPRLIVVGGFGSVRDGAGGQYADRPNLPANAAPEIVGQREALTYYRTLDDLHWTYVSPPPGGIAPGQRSGKYQLAVDTIGDREAASTLISMEDYAIAVLDEAERAEHPHACVVVMR</sequence>
<comment type="caution">
    <text evidence="2">The sequence shown here is derived from an EMBL/GenBank/DDBJ whole genome shotgun (WGS) entry which is preliminary data.</text>
</comment>
<accession>A0A8J3Q4V8</accession>
<reference evidence="2" key="1">
    <citation type="submission" date="2021-01" db="EMBL/GenBank/DDBJ databases">
        <title>Whole genome shotgun sequence of Rhizocola hellebori NBRC 109834.</title>
        <authorList>
            <person name="Komaki H."/>
            <person name="Tamura T."/>
        </authorList>
    </citation>
    <scope>NUCLEOTIDE SEQUENCE</scope>
    <source>
        <strain evidence="2">NBRC 109834</strain>
    </source>
</reference>
<dbReference type="GO" id="GO:0016646">
    <property type="term" value="F:oxidoreductase activity, acting on the CH-NH group of donors, NAD or NADP as acceptor"/>
    <property type="evidence" value="ECO:0007669"/>
    <property type="project" value="TreeGrafter"/>
</dbReference>
<dbReference type="EMBL" id="BONY01000009">
    <property type="protein sequence ID" value="GIH03854.1"/>
    <property type="molecule type" value="Genomic_DNA"/>
</dbReference>
<dbReference type="PANTHER" id="PTHR43355">
    <property type="entry name" value="FLAVIN REDUCTASE (NADPH)"/>
    <property type="match status" value="1"/>
</dbReference>
<keyword evidence="3" id="KW-1185">Reference proteome</keyword>
<evidence type="ECO:0000313" key="2">
    <source>
        <dbReference type="EMBL" id="GIH03854.1"/>
    </source>
</evidence>
<dbReference type="Proteomes" id="UP000612899">
    <property type="component" value="Unassembled WGS sequence"/>
</dbReference>
<dbReference type="Gene3D" id="3.40.50.720">
    <property type="entry name" value="NAD(P)-binding Rossmann-like Domain"/>
    <property type="match status" value="1"/>
</dbReference>
<dbReference type="InterPro" id="IPR016040">
    <property type="entry name" value="NAD(P)-bd_dom"/>
</dbReference>
<dbReference type="Pfam" id="PF13460">
    <property type="entry name" value="NAD_binding_10"/>
    <property type="match status" value="1"/>
</dbReference>
<evidence type="ECO:0000259" key="1">
    <source>
        <dbReference type="Pfam" id="PF13460"/>
    </source>
</evidence>
<gene>
    <name evidence="2" type="ORF">Rhe02_19210</name>
</gene>
<name>A0A8J3Q4V8_9ACTN</name>
<dbReference type="AlphaFoldDB" id="A0A8J3Q4V8"/>
<dbReference type="InterPro" id="IPR051606">
    <property type="entry name" value="Polyketide_Oxido-like"/>
</dbReference>
<dbReference type="PANTHER" id="PTHR43355:SF2">
    <property type="entry name" value="FLAVIN REDUCTASE (NADPH)"/>
    <property type="match status" value="1"/>
</dbReference>
<organism evidence="2 3">
    <name type="scientific">Rhizocola hellebori</name>
    <dbReference type="NCBI Taxonomy" id="1392758"/>
    <lineage>
        <taxon>Bacteria</taxon>
        <taxon>Bacillati</taxon>
        <taxon>Actinomycetota</taxon>
        <taxon>Actinomycetes</taxon>
        <taxon>Micromonosporales</taxon>
        <taxon>Micromonosporaceae</taxon>
        <taxon>Rhizocola</taxon>
    </lineage>
</organism>
<feature type="domain" description="NAD(P)-binding" evidence="1">
    <location>
        <begin position="17"/>
        <end position="205"/>
    </location>
</feature>
<protein>
    <submittedName>
        <fullName evidence="2">3-beta hydroxysteroid dehydrogenase</fullName>
    </submittedName>
</protein>
<dbReference type="SUPFAM" id="SSF51735">
    <property type="entry name" value="NAD(P)-binding Rossmann-fold domains"/>
    <property type="match status" value="1"/>
</dbReference>
<evidence type="ECO:0000313" key="3">
    <source>
        <dbReference type="Proteomes" id="UP000612899"/>
    </source>
</evidence>